<name>A0A934J5L2_9BACL</name>
<reference evidence="1" key="1">
    <citation type="submission" date="2020-12" db="EMBL/GenBank/DDBJ databases">
        <authorList>
            <person name="Huq M.A."/>
        </authorList>
    </citation>
    <scope>NUCLEOTIDE SEQUENCE</scope>
    <source>
        <strain evidence="1">MAHUQ-46</strain>
    </source>
</reference>
<dbReference type="Proteomes" id="UP000640274">
    <property type="component" value="Unassembled WGS sequence"/>
</dbReference>
<protein>
    <submittedName>
        <fullName evidence="1">Uncharacterized protein</fullName>
    </submittedName>
</protein>
<dbReference type="EMBL" id="JAELUP010000014">
    <property type="protein sequence ID" value="MBJ6360830.1"/>
    <property type="molecule type" value="Genomic_DNA"/>
</dbReference>
<sequence>MSDVVEVKVVTGKARYVDARTETLYIDGQKWMSAAPLCECPEDAILERDLLGPSDFASLLKSFLKEHRGKKVRFLYEDEPDEEEE</sequence>
<proteinExistence type="predicted"/>
<comment type="caution">
    <text evidence="1">The sequence shown here is derived from an EMBL/GenBank/DDBJ whole genome shotgun (WGS) entry which is preliminary data.</text>
</comment>
<accession>A0A934J5L2</accession>
<evidence type="ECO:0000313" key="2">
    <source>
        <dbReference type="Proteomes" id="UP000640274"/>
    </source>
</evidence>
<dbReference type="RefSeq" id="WP_199018381.1">
    <property type="nucleotide sequence ID" value="NZ_JAELUP010000014.1"/>
</dbReference>
<keyword evidence="2" id="KW-1185">Reference proteome</keyword>
<gene>
    <name evidence="1" type="ORF">JFN88_05805</name>
</gene>
<evidence type="ECO:0000313" key="1">
    <source>
        <dbReference type="EMBL" id="MBJ6360830.1"/>
    </source>
</evidence>
<dbReference type="AlphaFoldDB" id="A0A934J5L2"/>
<organism evidence="1 2">
    <name type="scientific">Paenibacillus roseus</name>
    <dbReference type="NCBI Taxonomy" id="2798579"/>
    <lineage>
        <taxon>Bacteria</taxon>
        <taxon>Bacillati</taxon>
        <taxon>Bacillota</taxon>
        <taxon>Bacilli</taxon>
        <taxon>Bacillales</taxon>
        <taxon>Paenibacillaceae</taxon>
        <taxon>Paenibacillus</taxon>
    </lineage>
</organism>